<evidence type="ECO:0000256" key="2">
    <source>
        <dbReference type="ARBA" id="ARBA00022679"/>
    </source>
</evidence>
<protein>
    <recommendedName>
        <fullName evidence="4">Stealth protein CR2 conserved region 2 domain-containing protein</fullName>
    </recommendedName>
</protein>
<feature type="domain" description="Stealth protein CR2 conserved region 2" evidence="4">
    <location>
        <begin position="70"/>
        <end position="179"/>
    </location>
</feature>
<dbReference type="InterPro" id="IPR047141">
    <property type="entry name" value="Stealth"/>
</dbReference>
<keyword evidence="3" id="KW-0270">Exopolysaccharide synthesis</keyword>
<sequence length="370" mass="42983">MNVEVCYFVWYRPADCYISVIKLQYFKRTALEIDYVIAWVDGQDPAHKASRQKFAPDSEKTHFEAVTSERYFDNGEIYYNIASVIKFAPFIRRIFIITDNQKPRLLDAFATEGKCDPSFIQIVSHDDIFKGLPAARPSFNARAIEGAVWRIPGLSEHFIYSNDDFFLNAPLDVSDLYENGRPRLHGDWVRPENSRWKYKLRRFLGKISRYEYTFPKFRLAQWKGAVTAGVKDRFLSIHHHPHPLRRSTLASFFAQRPDVLNRQVGFRYRNIEQFNTVSLANHLEIAQHNMPVHPARELAYLDFVQARHWGEELDKIRNGSAPFGCVQGFERFEPQFQAQIHAALLAKFDDVLPNVIKAYLSSEQSSQQAA</sequence>
<proteinExistence type="inferred from homology"/>
<evidence type="ECO:0000259" key="4">
    <source>
        <dbReference type="Pfam" id="PF11380"/>
    </source>
</evidence>
<reference evidence="6" key="1">
    <citation type="submission" date="2017-12" db="EMBL/GenBank/DDBJ databases">
        <authorList>
            <person name="Diaz M."/>
        </authorList>
    </citation>
    <scope>NUCLEOTIDE SEQUENCE [LARGE SCALE GENOMIC DNA]</scope>
    <source>
        <strain evidence="6">FI11154</strain>
    </source>
</reference>
<dbReference type="AlphaFoldDB" id="A0A2P9HP23"/>
<evidence type="ECO:0000313" key="6">
    <source>
        <dbReference type="Proteomes" id="UP000246073"/>
    </source>
</evidence>
<accession>A0A2P9HP23</accession>
<keyword evidence="2" id="KW-0808">Transferase</keyword>
<dbReference type="Proteomes" id="UP000246073">
    <property type="component" value="Unassembled WGS sequence"/>
</dbReference>
<dbReference type="Pfam" id="PF11380">
    <property type="entry name" value="Stealth_CR2"/>
    <property type="match status" value="1"/>
</dbReference>
<gene>
    <name evidence="5" type="ORF">OHAE_1704</name>
</gene>
<dbReference type="PANTHER" id="PTHR24045:SF0">
    <property type="entry name" value="N-ACETYLGLUCOSAMINE-1-PHOSPHOTRANSFERASE SUBUNITS ALPHA_BETA"/>
    <property type="match status" value="1"/>
</dbReference>
<organism evidence="5 6">
    <name type="scientific">Ochrobactrum soli</name>
    <dbReference type="NCBI Taxonomy" id="2448455"/>
    <lineage>
        <taxon>Bacteria</taxon>
        <taxon>Pseudomonadati</taxon>
        <taxon>Pseudomonadota</taxon>
        <taxon>Alphaproteobacteria</taxon>
        <taxon>Hyphomicrobiales</taxon>
        <taxon>Brucellaceae</taxon>
        <taxon>Brucella/Ochrobactrum group</taxon>
        <taxon>Ochrobactrum</taxon>
    </lineage>
</organism>
<comment type="similarity">
    <text evidence="1">Belongs to the stealth family.</text>
</comment>
<name>A0A2P9HP23_9HYPH</name>
<evidence type="ECO:0000256" key="3">
    <source>
        <dbReference type="ARBA" id="ARBA00023169"/>
    </source>
</evidence>
<dbReference type="EMBL" id="OOFM01000005">
    <property type="protein sequence ID" value="SPL65837.1"/>
    <property type="molecule type" value="Genomic_DNA"/>
</dbReference>
<dbReference type="PANTHER" id="PTHR24045">
    <property type="match status" value="1"/>
</dbReference>
<evidence type="ECO:0000256" key="1">
    <source>
        <dbReference type="ARBA" id="ARBA00007583"/>
    </source>
</evidence>
<dbReference type="GO" id="GO:0000271">
    <property type="term" value="P:polysaccharide biosynthetic process"/>
    <property type="evidence" value="ECO:0007669"/>
    <property type="project" value="UniProtKB-KW"/>
</dbReference>
<evidence type="ECO:0000313" key="5">
    <source>
        <dbReference type="EMBL" id="SPL65837.1"/>
    </source>
</evidence>
<dbReference type="GO" id="GO:0016772">
    <property type="term" value="F:transferase activity, transferring phosphorus-containing groups"/>
    <property type="evidence" value="ECO:0007669"/>
    <property type="project" value="InterPro"/>
</dbReference>
<dbReference type="InterPro" id="IPR021520">
    <property type="entry name" value="Stealth_CR2"/>
</dbReference>